<dbReference type="EC" id="6.3.2.2" evidence="5"/>
<dbReference type="GO" id="GO:0004357">
    <property type="term" value="F:glutamate-cysteine ligase activity"/>
    <property type="evidence" value="ECO:0007669"/>
    <property type="project" value="UniProtKB-EC"/>
</dbReference>
<dbReference type="InterPro" id="IPR050141">
    <property type="entry name" value="GCL_type2/YbdK_subfam"/>
</dbReference>
<dbReference type="Gene3D" id="3.30.590.20">
    <property type="match status" value="1"/>
</dbReference>
<protein>
    <recommendedName>
        <fullName evidence="5">Putative glutamate--cysteine ligase 2</fullName>
        <ecNumber evidence="5">6.3.2.2</ecNumber>
    </recommendedName>
    <alternativeName>
        <fullName evidence="5">Gamma-glutamylcysteine synthetase 2</fullName>
        <shortName evidence="5">GCS 2</shortName>
        <shortName evidence="5">Gamma-GCS 2</shortName>
    </alternativeName>
</protein>
<evidence type="ECO:0000256" key="2">
    <source>
        <dbReference type="ARBA" id="ARBA00022741"/>
    </source>
</evidence>
<comment type="catalytic activity">
    <reaction evidence="4 5">
        <text>L-cysteine + L-glutamate + ATP = gamma-L-glutamyl-L-cysteine + ADP + phosphate + H(+)</text>
        <dbReference type="Rhea" id="RHEA:13285"/>
        <dbReference type="ChEBI" id="CHEBI:15378"/>
        <dbReference type="ChEBI" id="CHEBI:29985"/>
        <dbReference type="ChEBI" id="CHEBI:30616"/>
        <dbReference type="ChEBI" id="CHEBI:35235"/>
        <dbReference type="ChEBI" id="CHEBI:43474"/>
        <dbReference type="ChEBI" id="CHEBI:58173"/>
        <dbReference type="ChEBI" id="CHEBI:456216"/>
        <dbReference type="EC" id="6.3.2.2"/>
    </reaction>
</comment>
<comment type="function">
    <text evidence="5">ATP-dependent carboxylate-amine ligase which exhibits weak glutamate--cysteine ligase activity.</text>
</comment>
<dbReference type="SUPFAM" id="SSF55931">
    <property type="entry name" value="Glutamine synthetase/guanido kinase"/>
    <property type="match status" value="1"/>
</dbReference>
<dbReference type="InterPro" id="IPR011793">
    <property type="entry name" value="YbdK"/>
</dbReference>
<accession>A0A6J4RCB5</accession>
<evidence type="ECO:0000256" key="6">
    <source>
        <dbReference type="SAM" id="MobiDB-lite"/>
    </source>
</evidence>
<keyword evidence="1 5" id="KW-0436">Ligase</keyword>
<proteinExistence type="inferred from homology"/>
<evidence type="ECO:0000256" key="5">
    <source>
        <dbReference type="HAMAP-Rule" id="MF_01609"/>
    </source>
</evidence>
<sequence>MTGAEPSGDAAMAGGRKWSDWPPSENLTVGVEEEVMLVDEHDWTLAQRIEDVLARLPTEVGRFVGAETHQAAIELASEPQTTARTAIAQIAEIRRALAQRLSALGLRAAGAGTHPTALWTDTRVSPSGRYQLIDNTMRVLARREPTFALHVHVGVDDPDAAIDLMNRMRAHLPLLLALSANSPFWQGRDTGFASARTLVFQAFPRTGLPRRFASYDDWRRTVDLLMRAGAVPEPTFLWWDIRPQPRFGTIEVRVMDTQCTLERAASLVALVQSLARLELKEGYASPVLIAADEVLAENRFLASRDGALARMIDPERAILRPVREQAAELLDAARPHAAALGCTEELEGVRALWESPSADLQRHRVACDGMAGMVATQAEEFVPA</sequence>
<dbReference type="GO" id="GO:0005524">
    <property type="term" value="F:ATP binding"/>
    <property type="evidence" value="ECO:0007669"/>
    <property type="project" value="UniProtKB-KW"/>
</dbReference>
<dbReference type="GO" id="GO:0042398">
    <property type="term" value="P:modified amino acid biosynthetic process"/>
    <property type="evidence" value="ECO:0007669"/>
    <property type="project" value="InterPro"/>
</dbReference>
<keyword evidence="3 5" id="KW-0067">ATP-binding</keyword>
<evidence type="ECO:0000256" key="3">
    <source>
        <dbReference type="ARBA" id="ARBA00022840"/>
    </source>
</evidence>
<dbReference type="HAMAP" id="MF_01609">
    <property type="entry name" value="Glu_cys_ligase_2"/>
    <property type="match status" value="1"/>
</dbReference>
<dbReference type="Pfam" id="PF04107">
    <property type="entry name" value="GCS2"/>
    <property type="match status" value="1"/>
</dbReference>
<organism evidence="7">
    <name type="scientific">uncultured Solirubrobacteraceae bacterium</name>
    <dbReference type="NCBI Taxonomy" id="1162706"/>
    <lineage>
        <taxon>Bacteria</taxon>
        <taxon>Bacillati</taxon>
        <taxon>Actinomycetota</taxon>
        <taxon>Thermoleophilia</taxon>
        <taxon>Solirubrobacterales</taxon>
        <taxon>Solirubrobacteraceae</taxon>
        <taxon>environmental samples</taxon>
    </lineage>
</organism>
<dbReference type="InterPro" id="IPR006336">
    <property type="entry name" value="GCS2"/>
</dbReference>
<comment type="similarity">
    <text evidence="5">Belongs to the glutamate--cysteine ligase type 2 family. YbdK subfamily.</text>
</comment>
<gene>
    <name evidence="7" type="ORF">AVDCRST_MAG65-40</name>
</gene>
<dbReference type="PANTHER" id="PTHR36510:SF1">
    <property type="entry name" value="GLUTAMATE--CYSTEINE LIGASE 2-RELATED"/>
    <property type="match status" value="1"/>
</dbReference>
<dbReference type="PANTHER" id="PTHR36510">
    <property type="entry name" value="GLUTAMATE--CYSTEINE LIGASE 2-RELATED"/>
    <property type="match status" value="1"/>
</dbReference>
<evidence type="ECO:0000256" key="1">
    <source>
        <dbReference type="ARBA" id="ARBA00022598"/>
    </source>
</evidence>
<dbReference type="EMBL" id="CADCVL010000005">
    <property type="protein sequence ID" value="CAA9463674.1"/>
    <property type="molecule type" value="Genomic_DNA"/>
</dbReference>
<name>A0A6J4RCB5_9ACTN</name>
<evidence type="ECO:0000313" key="7">
    <source>
        <dbReference type="EMBL" id="CAA9463674.1"/>
    </source>
</evidence>
<dbReference type="InterPro" id="IPR014746">
    <property type="entry name" value="Gln_synth/guanido_kin_cat_dom"/>
</dbReference>
<dbReference type="AlphaFoldDB" id="A0A6J4RCB5"/>
<dbReference type="NCBIfam" id="TIGR02050">
    <property type="entry name" value="gshA_cyan_rel"/>
    <property type="match status" value="1"/>
</dbReference>
<evidence type="ECO:0000256" key="4">
    <source>
        <dbReference type="ARBA" id="ARBA00048819"/>
    </source>
</evidence>
<keyword evidence="2 5" id="KW-0547">Nucleotide-binding</keyword>
<reference evidence="7" key="1">
    <citation type="submission" date="2020-02" db="EMBL/GenBank/DDBJ databases">
        <authorList>
            <person name="Meier V. D."/>
        </authorList>
    </citation>
    <scope>NUCLEOTIDE SEQUENCE</scope>
    <source>
        <strain evidence="7">AVDCRST_MAG65</strain>
    </source>
</reference>
<feature type="region of interest" description="Disordered" evidence="6">
    <location>
        <begin position="1"/>
        <end position="25"/>
    </location>
</feature>